<evidence type="ECO:0000259" key="1">
    <source>
        <dbReference type="Pfam" id="PF06985"/>
    </source>
</evidence>
<gene>
    <name evidence="2" type="ORF">VSDG_08286</name>
</gene>
<evidence type="ECO:0000313" key="2">
    <source>
        <dbReference type="EMBL" id="ROV90684.1"/>
    </source>
</evidence>
<accession>A0A423VI59</accession>
<reference evidence="2 3" key="1">
    <citation type="submission" date="2015-09" db="EMBL/GenBank/DDBJ databases">
        <title>Host preference determinants of Valsa canker pathogens revealed by comparative genomics.</title>
        <authorList>
            <person name="Yin Z."/>
            <person name="Huang L."/>
        </authorList>
    </citation>
    <scope>NUCLEOTIDE SEQUENCE [LARGE SCALE GENOMIC DNA]</scope>
    <source>
        <strain evidence="2 3">YSFL</strain>
    </source>
</reference>
<dbReference type="PANTHER" id="PTHR33112:SF10">
    <property type="entry name" value="TOL"/>
    <property type="match status" value="1"/>
</dbReference>
<dbReference type="InterPro" id="IPR010730">
    <property type="entry name" value="HET"/>
</dbReference>
<dbReference type="Pfam" id="PF06985">
    <property type="entry name" value="HET"/>
    <property type="match status" value="1"/>
</dbReference>
<evidence type="ECO:0000313" key="3">
    <source>
        <dbReference type="Proteomes" id="UP000284375"/>
    </source>
</evidence>
<dbReference type="Proteomes" id="UP000284375">
    <property type="component" value="Unassembled WGS sequence"/>
</dbReference>
<comment type="caution">
    <text evidence="2">The sequence shown here is derived from an EMBL/GenBank/DDBJ whole genome shotgun (WGS) entry which is preliminary data.</text>
</comment>
<organism evidence="2 3">
    <name type="scientific">Cytospora chrysosperma</name>
    <name type="common">Cytospora canker fungus</name>
    <name type="synonym">Sphaeria chrysosperma</name>
    <dbReference type="NCBI Taxonomy" id="252740"/>
    <lineage>
        <taxon>Eukaryota</taxon>
        <taxon>Fungi</taxon>
        <taxon>Dikarya</taxon>
        <taxon>Ascomycota</taxon>
        <taxon>Pezizomycotina</taxon>
        <taxon>Sordariomycetes</taxon>
        <taxon>Sordariomycetidae</taxon>
        <taxon>Diaporthales</taxon>
        <taxon>Cytosporaceae</taxon>
        <taxon>Cytospora</taxon>
    </lineage>
</organism>
<dbReference type="PANTHER" id="PTHR33112">
    <property type="entry name" value="DOMAIN PROTEIN, PUTATIVE-RELATED"/>
    <property type="match status" value="1"/>
</dbReference>
<sequence>MALSNFAETVHGHHLLLSKVCPLWNWNLNDILSWLDNCGNDHKYCNTSISALFFPTRVVDVHNIKNGLVVLRDKKEVLGSNFDGGRPEGTYPHYWTLSHRWGDPKKIIQLLGGNPDKGTTSNEEQFRNGISLNEFSPTFRDAMELVDKMGYRYIWIDCLCIFQDSSSDWEQEARMMKDVYENSFCNISAIRSSYDVSLGLFGPRLAEPSLVYPFSVDLELPHLGDGQTEEWTFWYTNLWDDEINRAPLIRRGWVVQERFLARRTIHFARDQIYWECVEHLRCEADPEGRLGLVGVMAGWQAIQKRRGLKDSLRMIIKHLHPELEAPSLWDLSRWSTPQGCWRTIVTTYSSCDLTKESDRLIAISGVAKKFGEVIGGRYLAGLWERGLHTDLMWLSNASQGDAVRPSDFFAPSWSWASICGGNITVAISSPLGFGEPSSLIELIDARFKPKSHNGDPMGLLASAELDIECRPYYFKKAGNLRTLEMYADQALSEIVPQRVELDSLKLDTEELVRKYKQDMDIDVVCVPVYSEPVGHGRVSVKCILLEPNPKSTSSYRRVGVLIWDGIGGSWDSAVRTRITLV</sequence>
<keyword evidence="3" id="KW-1185">Reference proteome</keyword>
<proteinExistence type="predicted"/>
<dbReference type="AlphaFoldDB" id="A0A423VI59"/>
<protein>
    <recommendedName>
        <fullName evidence="1">Heterokaryon incompatibility domain-containing protein</fullName>
    </recommendedName>
</protein>
<feature type="domain" description="Heterokaryon incompatibility" evidence="1">
    <location>
        <begin position="94"/>
        <end position="257"/>
    </location>
</feature>
<name>A0A423VI59_CYTCH</name>
<dbReference type="OrthoDB" id="5362512at2759"/>
<dbReference type="EMBL" id="LJZO01000048">
    <property type="protein sequence ID" value="ROV90684.1"/>
    <property type="molecule type" value="Genomic_DNA"/>
</dbReference>